<evidence type="ECO:0000313" key="2">
    <source>
        <dbReference type="Proteomes" id="UP000027466"/>
    </source>
</evidence>
<dbReference type="STRING" id="60547.GCA_000751215_04878"/>
<protein>
    <submittedName>
        <fullName evidence="1">Transposase</fullName>
    </submittedName>
</protein>
<evidence type="ECO:0000313" key="1">
    <source>
        <dbReference type="EMBL" id="KDR37622.1"/>
    </source>
</evidence>
<dbReference type="PANTHER" id="PTHR36455:SF1">
    <property type="entry name" value="BLR8292 PROTEIN"/>
    <property type="match status" value="1"/>
</dbReference>
<proteinExistence type="predicted"/>
<gene>
    <name evidence="1" type="ORF">BG61_10845</name>
</gene>
<dbReference type="Proteomes" id="UP000027466">
    <property type="component" value="Unassembled WGS sequence"/>
</dbReference>
<organism evidence="1 2">
    <name type="scientific">Caballeronia glathei</name>
    <dbReference type="NCBI Taxonomy" id="60547"/>
    <lineage>
        <taxon>Bacteria</taxon>
        <taxon>Pseudomonadati</taxon>
        <taxon>Pseudomonadota</taxon>
        <taxon>Betaproteobacteria</taxon>
        <taxon>Burkholderiales</taxon>
        <taxon>Burkholderiaceae</taxon>
        <taxon>Caballeronia</taxon>
    </lineage>
</organism>
<keyword evidence="2" id="KW-1185">Reference proteome</keyword>
<sequence>MLIASDVRAYICRDPVDMRKAIDGLSYLVEPLLAQKPASGNLFVFVARDRSKVKILYWDRTGFALWYKRLERGRFPSPSLLAQRGFTLAELNAWLEGIEIPAREPHHTVAVTRVA</sequence>
<name>A0A069PAY4_9BURK</name>
<accession>A0A069PAY4</accession>
<dbReference type="AlphaFoldDB" id="A0A069PAY4"/>
<comment type="caution">
    <text evidence="1">The sequence shown here is derived from an EMBL/GenBank/DDBJ whole genome shotgun (WGS) entry which is preliminary data.</text>
</comment>
<dbReference type="RefSeq" id="WP_035936519.1">
    <property type="nucleotide sequence ID" value="NZ_CADFFX010000013.1"/>
</dbReference>
<dbReference type="EMBL" id="JFHC01000184">
    <property type="protein sequence ID" value="KDR37622.1"/>
    <property type="molecule type" value="Genomic_DNA"/>
</dbReference>
<dbReference type="Pfam" id="PF05717">
    <property type="entry name" value="TnpB_IS66"/>
    <property type="match status" value="1"/>
</dbReference>
<dbReference type="PANTHER" id="PTHR36455">
    <property type="match status" value="1"/>
</dbReference>
<reference evidence="1 2" key="1">
    <citation type="submission" date="2014-03" db="EMBL/GenBank/DDBJ databases">
        <title>Draft Genome Sequences of Four Burkholderia Strains.</title>
        <authorList>
            <person name="Liu X.Y."/>
            <person name="Li C.X."/>
            <person name="Xu J.H."/>
        </authorList>
    </citation>
    <scope>NUCLEOTIDE SEQUENCE [LARGE SCALE GENOMIC DNA]</scope>
    <source>
        <strain evidence="1 2">DSM 50014</strain>
    </source>
</reference>
<dbReference type="NCBIfam" id="NF033819">
    <property type="entry name" value="IS66_TnpB"/>
    <property type="match status" value="1"/>
</dbReference>
<dbReference type="InterPro" id="IPR008878">
    <property type="entry name" value="Transposase_IS66_Orf2"/>
</dbReference>